<sequence>MTCIINMKKSQLHPPYVIKTNHTLHSSIIIVLILQVSLIFFALDSSCESYYSKCGILQEQRRITTSRFIEDRDGRREQKKKVKIKERTENTRYYLHQRYMNIPRFWSFFIRLWRVRREQSNPRGFEC</sequence>
<dbReference type="Proteomes" id="UP001157006">
    <property type="component" value="Chromosome 1L"/>
</dbReference>
<evidence type="ECO:0000313" key="3">
    <source>
        <dbReference type="Proteomes" id="UP001157006"/>
    </source>
</evidence>
<protein>
    <recommendedName>
        <fullName evidence="4">Transmembrane protein</fullName>
    </recommendedName>
</protein>
<evidence type="ECO:0008006" key="4">
    <source>
        <dbReference type="Google" id="ProtNLM"/>
    </source>
</evidence>
<keyword evidence="1" id="KW-0812">Transmembrane</keyword>
<keyword evidence="3" id="KW-1185">Reference proteome</keyword>
<reference evidence="2 3" key="1">
    <citation type="submission" date="2023-01" db="EMBL/GenBank/DDBJ databases">
        <authorList>
            <person name="Kreplak J."/>
        </authorList>
    </citation>
    <scope>NUCLEOTIDE SEQUENCE [LARGE SCALE GENOMIC DNA]</scope>
</reference>
<feature type="transmembrane region" description="Helical" evidence="1">
    <location>
        <begin position="24"/>
        <end position="43"/>
    </location>
</feature>
<dbReference type="EMBL" id="OX451736">
    <property type="protein sequence ID" value="CAI8589509.1"/>
    <property type="molecule type" value="Genomic_DNA"/>
</dbReference>
<dbReference type="AlphaFoldDB" id="A0AAV0YY98"/>
<organism evidence="2 3">
    <name type="scientific">Vicia faba</name>
    <name type="common">Broad bean</name>
    <name type="synonym">Faba vulgaris</name>
    <dbReference type="NCBI Taxonomy" id="3906"/>
    <lineage>
        <taxon>Eukaryota</taxon>
        <taxon>Viridiplantae</taxon>
        <taxon>Streptophyta</taxon>
        <taxon>Embryophyta</taxon>
        <taxon>Tracheophyta</taxon>
        <taxon>Spermatophyta</taxon>
        <taxon>Magnoliopsida</taxon>
        <taxon>eudicotyledons</taxon>
        <taxon>Gunneridae</taxon>
        <taxon>Pentapetalae</taxon>
        <taxon>rosids</taxon>
        <taxon>fabids</taxon>
        <taxon>Fabales</taxon>
        <taxon>Fabaceae</taxon>
        <taxon>Papilionoideae</taxon>
        <taxon>50 kb inversion clade</taxon>
        <taxon>NPAAA clade</taxon>
        <taxon>Hologalegina</taxon>
        <taxon>IRL clade</taxon>
        <taxon>Fabeae</taxon>
        <taxon>Vicia</taxon>
    </lineage>
</organism>
<evidence type="ECO:0000256" key="1">
    <source>
        <dbReference type="SAM" id="Phobius"/>
    </source>
</evidence>
<gene>
    <name evidence="2" type="ORF">VFH_I396000</name>
</gene>
<keyword evidence="1" id="KW-0472">Membrane</keyword>
<accession>A0AAV0YY98</accession>
<proteinExistence type="predicted"/>
<keyword evidence="1" id="KW-1133">Transmembrane helix</keyword>
<evidence type="ECO:0000313" key="2">
    <source>
        <dbReference type="EMBL" id="CAI8589509.1"/>
    </source>
</evidence>
<name>A0AAV0YY98_VICFA</name>